<dbReference type="Proteomes" id="UP000583944">
    <property type="component" value="Unassembled WGS sequence"/>
</dbReference>
<name>A0A7J6XYT8_TRYCR</name>
<dbReference type="VEuPathDB" id="TriTrypDB:ECC02_007429"/>
<dbReference type="AlphaFoldDB" id="A0A7J6XYT8"/>
<accession>A0A7J6XYT8</accession>
<dbReference type="EMBL" id="JABDHM010000067">
    <property type="protein sequence ID" value="KAF5219592.1"/>
    <property type="molecule type" value="Genomic_DNA"/>
</dbReference>
<evidence type="ECO:0000313" key="2">
    <source>
        <dbReference type="Proteomes" id="UP000583944"/>
    </source>
</evidence>
<sequence>MHGALTNFGHGQQIREMPVLKQKVLQAFFRAALRWDLWFPRRCAQIILCGITAARHVITRSTFASAVLGSGVAVVPSRGIRSPLLSESGSLSMPTAVRHTCPIHGQRLVSRWRLCWRWTACRLSLSVRLDPPRCHLTPRRAALPVGPQRAAAGSLACSCRAECPVTQHGLRQFSVPRLAAASQSPTRVPAATDSLSAMEALRLGPLAVHDDVTEEICTVPLSLADRGRAVGSTFSHDSAESHAT</sequence>
<organism evidence="1 2">
    <name type="scientific">Trypanosoma cruzi</name>
    <dbReference type="NCBI Taxonomy" id="5693"/>
    <lineage>
        <taxon>Eukaryota</taxon>
        <taxon>Discoba</taxon>
        <taxon>Euglenozoa</taxon>
        <taxon>Kinetoplastea</taxon>
        <taxon>Metakinetoplastina</taxon>
        <taxon>Trypanosomatida</taxon>
        <taxon>Trypanosomatidae</taxon>
        <taxon>Trypanosoma</taxon>
        <taxon>Schizotrypanum</taxon>
    </lineage>
</organism>
<gene>
    <name evidence="1" type="ORF">ECC02_007429</name>
</gene>
<reference evidence="1 2" key="1">
    <citation type="journal article" date="2019" name="Genome Biol. Evol.">
        <title>Nanopore Sequencing Significantly Improves Genome Assembly of the Protozoan Parasite Trypanosoma cruzi.</title>
        <authorList>
            <person name="Diaz-Viraque F."/>
            <person name="Pita S."/>
            <person name="Greif G."/>
            <person name="de Souza R.C.M."/>
            <person name="Iraola G."/>
            <person name="Robello C."/>
        </authorList>
    </citation>
    <scope>NUCLEOTIDE SEQUENCE [LARGE SCALE GENOMIC DNA]</scope>
    <source>
        <strain evidence="1 2">Berenice</strain>
    </source>
</reference>
<protein>
    <submittedName>
        <fullName evidence="1">Uncharacterized protein</fullName>
    </submittedName>
</protein>
<proteinExistence type="predicted"/>
<evidence type="ECO:0000313" key="1">
    <source>
        <dbReference type="EMBL" id="KAF5219592.1"/>
    </source>
</evidence>
<comment type="caution">
    <text evidence="1">The sequence shown here is derived from an EMBL/GenBank/DDBJ whole genome shotgun (WGS) entry which is preliminary data.</text>
</comment>